<sequence length="230" mass="24930">ALVRQMPRTFGSSSRSQIRAQGPLPAASSVAEHAAARVPWLGVSMASGRGESARGGERRETPPEGEGSGENLPLHKAITSLDTVLTAHMKNLLSNLHRTTYQTFVRLCAAYTRWKLAFADERAAKLAEIKDAEEAEHELRKRKNKVNMKAWKAVANAATAVMVTEELGDEPESPIPESASEPATSKFPEGQRRKSSVSADAPGVAFRAGDKPRKSREGKVAFPDRLDGMD</sequence>
<feature type="region of interest" description="Disordered" evidence="2">
    <location>
        <begin position="1"/>
        <end position="25"/>
    </location>
</feature>
<protein>
    <submittedName>
        <fullName evidence="3">Uncharacterized protein</fullName>
    </submittedName>
</protein>
<comment type="caution">
    <text evidence="3">The sequence shown here is derived from an EMBL/GenBank/DDBJ whole genome shotgun (WGS) entry which is preliminary data.</text>
</comment>
<dbReference type="Proteomes" id="UP000626109">
    <property type="component" value="Unassembled WGS sequence"/>
</dbReference>
<evidence type="ECO:0000256" key="1">
    <source>
        <dbReference type="SAM" id="Coils"/>
    </source>
</evidence>
<evidence type="ECO:0000256" key="2">
    <source>
        <dbReference type="SAM" id="MobiDB-lite"/>
    </source>
</evidence>
<evidence type="ECO:0000313" key="3">
    <source>
        <dbReference type="EMBL" id="CAE8691983.1"/>
    </source>
</evidence>
<feature type="non-terminal residue" evidence="3">
    <location>
        <position position="1"/>
    </location>
</feature>
<organism evidence="3 4">
    <name type="scientific">Polarella glacialis</name>
    <name type="common">Dinoflagellate</name>
    <dbReference type="NCBI Taxonomy" id="89957"/>
    <lineage>
        <taxon>Eukaryota</taxon>
        <taxon>Sar</taxon>
        <taxon>Alveolata</taxon>
        <taxon>Dinophyceae</taxon>
        <taxon>Suessiales</taxon>
        <taxon>Suessiaceae</taxon>
        <taxon>Polarella</taxon>
    </lineage>
</organism>
<feature type="region of interest" description="Disordered" evidence="2">
    <location>
        <begin position="166"/>
        <end position="230"/>
    </location>
</feature>
<reference evidence="3" key="1">
    <citation type="submission" date="2021-02" db="EMBL/GenBank/DDBJ databases">
        <authorList>
            <person name="Dougan E. K."/>
            <person name="Rhodes N."/>
            <person name="Thang M."/>
            <person name="Chan C."/>
        </authorList>
    </citation>
    <scope>NUCLEOTIDE SEQUENCE</scope>
</reference>
<feature type="region of interest" description="Disordered" evidence="2">
    <location>
        <begin position="46"/>
        <end position="73"/>
    </location>
</feature>
<proteinExistence type="predicted"/>
<feature type="compositionally biased region" description="Basic and acidic residues" evidence="2">
    <location>
        <begin position="208"/>
        <end position="230"/>
    </location>
</feature>
<dbReference type="EMBL" id="CAJNNW010027555">
    <property type="protein sequence ID" value="CAE8691983.1"/>
    <property type="molecule type" value="Genomic_DNA"/>
</dbReference>
<feature type="coiled-coil region" evidence="1">
    <location>
        <begin position="116"/>
        <end position="149"/>
    </location>
</feature>
<accession>A0A813K5Q0</accession>
<evidence type="ECO:0000313" key="4">
    <source>
        <dbReference type="Proteomes" id="UP000626109"/>
    </source>
</evidence>
<dbReference type="AlphaFoldDB" id="A0A813K5Q0"/>
<feature type="compositionally biased region" description="Polar residues" evidence="2">
    <location>
        <begin position="10"/>
        <end position="19"/>
    </location>
</feature>
<gene>
    <name evidence="3" type="ORF">PGLA2088_LOCUS27679</name>
</gene>
<name>A0A813K5Q0_POLGL</name>
<feature type="compositionally biased region" description="Low complexity" evidence="2">
    <location>
        <begin position="175"/>
        <end position="185"/>
    </location>
</feature>
<feature type="compositionally biased region" description="Basic and acidic residues" evidence="2">
    <location>
        <begin position="51"/>
        <end position="62"/>
    </location>
</feature>
<keyword evidence="1" id="KW-0175">Coiled coil</keyword>